<feature type="transmembrane region" description="Helical" evidence="1">
    <location>
        <begin position="101"/>
        <end position="120"/>
    </location>
</feature>
<evidence type="ECO:0000313" key="2">
    <source>
        <dbReference type="EMBL" id="MBD8499727.1"/>
    </source>
</evidence>
<feature type="transmembrane region" description="Helical" evidence="1">
    <location>
        <begin position="165"/>
        <end position="185"/>
    </location>
</feature>
<proteinExistence type="predicted"/>
<feature type="transmembrane region" description="Helical" evidence="1">
    <location>
        <begin position="129"/>
        <end position="153"/>
    </location>
</feature>
<comment type="caution">
    <text evidence="2">The sequence shown here is derived from an EMBL/GenBank/DDBJ whole genome shotgun (WGS) entry which is preliminary data.</text>
</comment>
<protein>
    <recommendedName>
        <fullName evidence="4">DUF4203 domain-containing protein</fullName>
    </recommendedName>
</protein>
<accession>A0ABR9AZZ4</accession>
<keyword evidence="1" id="KW-0812">Transmembrane</keyword>
<keyword evidence="1" id="KW-0472">Membrane</keyword>
<evidence type="ECO:0000313" key="3">
    <source>
        <dbReference type="Proteomes" id="UP000634529"/>
    </source>
</evidence>
<organism evidence="2 3">
    <name type="scientific">Paenibacillus arenosi</name>
    <dbReference type="NCBI Taxonomy" id="2774142"/>
    <lineage>
        <taxon>Bacteria</taxon>
        <taxon>Bacillati</taxon>
        <taxon>Bacillota</taxon>
        <taxon>Bacilli</taxon>
        <taxon>Bacillales</taxon>
        <taxon>Paenibacillaceae</taxon>
        <taxon>Paenibacillus</taxon>
    </lineage>
</organism>
<feature type="transmembrane region" description="Helical" evidence="1">
    <location>
        <begin position="7"/>
        <end position="30"/>
    </location>
</feature>
<feature type="transmembrane region" description="Helical" evidence="1">
    <location>
        <begin position="71"/>
        <end position="89"/>
    </location>
</feature>
<feature type="transmembrane region" description="Helical" evidence="1">
    <location>
        <begin position="42"/>
        <end position="64"/>
    </location>
</feature>
<keyword evidence="3" id="KW-1185">Reference proteome</keyword>
<dbReference type="EMBL" id="JACYTN010000014">
    <property type="protein sequence ID" value="MBD8499727.1"/>
    <property type="molecule type" value="Genomic_DNA"/>
</dbReference>
<reference evidence="2 3" key="1">
    <citation type="submission" date="2020-09" db="EMBL/GenBank/DDBJ databases">
        <title>Paenibacillus sp. CAU 1523 isolated from sand of Haeundae Beach.</title>
        <authorList>
            <person name="Kim W."/>
        </authorList>
    </citation>
    <scope>NUCLEOTIDE SEQUENCE [LARGE SCALE GENOMIC DNA]</scope>
    <source>
        <strain evidence="2 3">CAU 1523</strain>
    </source>
</reference>
<evidence type="ECO:0008006" key="4">
    <source>
        <dbReference type="Google" id="ProtNLM"/>
    </source>
</evidence>
<dbReference type="Proteomes" id="UP000634529">
    <property type="component" value="Unassembled WGS sequence"/>
</dbReference>
<sequence length="203" mass="22495">MKIIYSILGSIVTVVASNLGLFHVLDVFYFSTFRSPDGFFPTLQSVVVAFTALLVLAILLLLFYFKSFDKVNVRGIAVGGAIGYLLYTLLDTYISADVPSINPYLNYIMLLSIIVGYIVVKREFNDFKIVYIGIGSAIGWLLGYATVIVMRAIQNSLISYFYFDTFETSLVLGVIAVSAIVGWLLSTNKKKVDSLPETQQPSH</sequence>
<dbReference type="RefSeq" id="WP_192026063.1">
    <property type="nucleotide sequence ID" value="NZ_JACYTN010000014.1"/>
</dbReference>
<evidence type="ECO:0000256" key="1">
    <source>
        <dbReference type="SAM" id="Phobius"/>
    </source>
</evidence>
<name>A0ABR9AZZ4_9BACL</name>
<keyword evidence="1" id="KW-1133">Transmembrane helix</keyword>
<gene>
    <name evidence="2" type="ORF">IFO66_15645</name>
</gene>